<feature type="region of interest" description="Disordered" evidence="1">
    <location>
        <begin position="1"/>
        <end position="28"/>
    </location>
</feature>
<comment type="caution">
    <text evidence="2">The sequence shown here is derived from an EMBL/GenBank/DDBJ whole genome shotgun (WGS) entry which is preliminary data.</text>
</comment>
<dbReference type="EMBL" id="AEZJ02000031">
    <property type="protein sequence ID" value="EIG91832.1"/>
    <property type="molecule type" value="Genomic_DNA"/>
</dbReference>
<dbReference type="AlphaFoldDB" id="A0A8E0KTS0"/>
<proteinExistence type="predicted"/>
<name>A0A8E0KTS0_ECOLX</name>
<reference evidence="2 3" key="1">
    <citation type="submission" date="2011-12" db="EMBL/GenBank/DDBJ databases">
        <authorList>
            <person name="Brinkac L."/>
            <person name="Radune D."/>
            <person name="Sanka R."/>
            <person name="Selengut J."/>
            <person name="DebRoy C."/>
            <person name="Feng P."/>
            <person name="Fratamico P.M."/>
            <person name="Kapur V."/>
            <person name="Kariyawasam S."/>
            <person name="Losada L."/>
            <person name="Nierman W.C."/>
            <person name="Nelson K."/>
        </authorList>
    </citation>
    <scope>NUCLEOTIDE SEQUENCE [LARGE SCALE GENOMIC DNA]</scope>
    <source>
        <strain evidence="2 3">97.0246</strain>
    </source>
</reference>
<organism evidence="2 3">
    <name type="scientific">Escherichia coli 97.0246</name>
    <dbReference type="NCBI Taxonomy" id="869670"/>
    <lineage>
        <taxon>Bacteria</taxon>
        <taxon>Pseudomonadati</taxon>
        <taxon>Pseudomonadota</taxon>
        <taxon>Gammaproteobacteria</taxon>
        <taxon>Enterobacterales</taxon>
        <taxon>Enterobacteriaceae</taxon>
        <taxon>Escherichia</taxon>
    </lineage>
</organism>
<gene>
    <name evidence="2" type="ORF">EC970246_D0004</name>
</gene>
<evidence type="ECO:0000313" key="2">
    <source>
        <dbReference type="EMBL" id="EIG91832.1"/>
    </source>
</evidence>
<dbReference type="Proteomes" id="UP000004454">
    <property type="component" value="Unassembled WGS sequence"/>
</dbReference>
<sequence length="77" mass="8144">MRPPPEPGHRKTTARCLPSSLSDSGYSRWRPADAVTAVPVSAASRNGQPAHPGRPAASIPPVVYPHSVPVTGHVHHQ</sequence>
<protein>
    <submittedName>
        <fullName evidence="2">Uncharacterized protein</fullName>
    </submittedName>
</protein>
<evidence type="ECO:0000313" key="3">
    <source>
        <dbReference type="Proteomes" id="UP000004454"/>
    </source>
</evidence>
<feature type="region of interest" description="Disordered" evidence="1">
    <location>
        <begin position="40"/>
        <end position="77"/>
    </location>
</feature>
<evidence type="ECO:0000256" key="1">
    <source>
        <dbReference type="SAM" id="MobiDB-lite"/>
    </source>
</evidence>
<accession>A0A8E0KTS0</accession>